<dbReference type="EC" id="3.4.11.1" evidence="8"/>
<feature type="binding site" evidence="8">
    <location>
        <position position="285"/>
    </location>
    <ligand>
        <name>Mn(2+)</name>
        <dbReference type="ChEBI" id="CHEBI:29035"/>
        <label>2</label>
    </ligand>
</feature>
<evidence type="ECO:0000256" key="3">
    <source>
        <dbReference type="ARBA" id="ARBA00009528"/>
    </source>
</evidence>
<dbReference type="InterPro" id="IPR023042">
    <property type="entry name" value="Peptidase_M17_leu_NH2_pept"/>
</dbReference>
<dbReference type="SUPFAM" id="SSF52949">
    <property type="entry name" value="Macro domain-like"/>
    <property type="match status" value="1"/>
</dbReference>
<feature type="binding site" evidence="8">
    <location>
        <position position="367"/>
    </location>
    <ligand>
        <name>Mn(2+)</name>
        <dbReference type="ChEBI" id="CHEBI:29035"/>
        <label>1</label>
    </ligand>
</feature>
<dbReference type="GO" id="GO:0004177">
    <property type="term" value="F:aminopeptidase activity"/>
    <property type="evidence" value="ECO:0007669"/>
    <property type="project" value="UniProtKB-KW"/>
</dbReference>
<evidence type="ECO:0000256" key="8">
    <source>
        <dbReference type="HAMAP-Rule" id="MF_00181"/>
    </source>
</evidence>
<dbReference type="RefSeq" id="WP_139948001.1">
    <property type="nucleotide sequence ID" value="NZ_CP040899.1"/>
</dbReference>
<dbReference type="InterPro" id="IPR011356">
    <property type="entry name" value="Leucine_aapep/pepB"/>
</dbReference>
<keyword evidence="5 8" id="KW-0645">Protease</keyword>
<keyword evidence="8" id="KW-0479">Metal-binding</keyword>
<feature type="active site" evidence="8">
    <location>
        <position position="371"/>
    </location>
</feature>
<dbReference type="InterPro" id="IPR043472">
    <property type="entry name" value="Macro_dom-like"/>
</dbReference>
<dbReference type="PROSITE" id="PS00631">
    <property type="entry name" value="CYTOSOL_AP"/>
    <property type="match status" value="1"/>
</dbReference>
<evidence type="ECO:0000256" key="1">
    <source>
        <dbReference type="ARBA" id="ARBA00000135"/>
    </source>
</evidence>
<dbReference type="Pfam" id="PF00883">
    <property type="entry name" value="Peptidase_M17"/>
    <property type="match status" value="1"/>
</dbReference>
<dbReference type="PRINTS" id="PR00481">
    <property type="entry name" value="LAMNOPPTDASE"/>
</dbReference>
<dbReference type="PANTHER" id="PTHR11963:SF23">
    <property type="entry name" value="CYTOSOL AMINOPEPTIDASE"/>
    <property type="match status" value="1"/>
</dbReference>
<feature type="domain" description="Cytosol aminopeptidase" evidence="9">
    <location>
        <begin position="365"/>
        <end position="372"/>
    </location>
</feature>
<proteinExistence type="inferred from homology"/>
<evidence type="ECO:0000256" key="4">
    <source>
        <dbReference type="ARBA" id="ARBA00022438"/>
    </source>
</evidence>
<accession>A0ABX5VJM0</accession>
<comment type="function">
    <text evidence="7 8">Presumably involved in the processing and regular turnover of intracellular proteins. Catalyzes the removal of unsubstituted N-terminal amino acids from various peptides.</text>
</comment>
<feature type="binding site" evidence="8">
    <location>
        <position position="290"/>
    </location>
    <ligand>
        <name>Mn(2+)</name>
        <dbReference type="ChEBI" id="CHEBI:29035"/>
        <label>2</label>
    </ligand>
</feature>
<feature type="active site" evidence="8">
    <location>
        <position position="297"/>
    </location>
</feature>
<dbReference type="HAMAP" id="MF_00181">
    <property type="entry name" value="Cytosol_peptidase_M17"/>
    <property type="match status" value="1"/>
</dbReference>
<dbReference type="SUPFAM" id="SSF53187">
    <property type="entry name" value="Zn-dependent exopeptidases"/>
    <property type="match status" value="1"/>
</dbReference>
<organism evidence="10 11">
    <name type="scientific">Georgenia wutianyii</name>
    <dbReference type="NCBI Taxonomy" id="2585135"/>
    <lineage>
        <taxon>Bacteria</taxon>
        <taxon>Bacillati</taxon>
        <taxon>Actinomycetota</taxon>
        <taxon>Actinomycetes</taxon>
        <taxon>Micrococcales</taxon>
        <taxon>Bogoriellaceae</taxon>
        <taxon>Georgenia</taxon>
    </lineage>
</organism>
<gene>
    <name evidence="8" type="primary">pepA</name>
    <name evidence="10" type="ORF">FE251_03985</name>
</gene>
<feature type="binding site" evidence="8">
    <location>
        <position position="369"/>
    </location>
    <ligand>
        <name>Mn(2+)</name>
        <dbReference type="ChEBI" id="CHEBI:29035"/>
        <label>1</label>
    </ligand>
</feature>
<dbReference type="Gene3D" id="3.40.220.10">
    <property type="entry name" value="Leucine Aminopeptidase, subunit E, domain 1"/>
    <property type="match status" value="1"/>
</dbReference>
<keyword evidence="8" id="KW-0963">Cytoplasm</keyword>
<protein>
    <recommendedName>
        <fullName evidence="8">Probable cytosol aminopeptidase</fullName>
        <ecNumber evidence="8">3.4.11.1</ecNumber>
    </recommendedName>
    <alternativeName>
        <fullName evidence="8">Leucine aminopeptidase</fullName>
        <shortName evidence="8">LAP</shortName>
        <ecNumber evidence="8">3.4.11.10</ecNumber>
    </alternativeName>
    <alternativeName>
        <fullName evidence="8">Leucyl aminopeptidase</fullName>
    </alternativeName>
</protein>
<dbReference type="Proteomes" id="UP000313948">
    <property type="component" value="Chromosome"/>
</dbReference>
<comment type="catalytic activity">
    <reaction evidence="1 8">
        <text>Release of an N-terminal amino acid, Xaa-|-Yaa-, in which Xaa is preferably Leu, but may be other amino acids including Pro although not Arg or Lys, and Yaa may be Pro. Amino acid amides and methyl esters are also readily hydrolyzed, but rates on arylamides are exceedingly low.</text>
        <dbReference type="EC" id="3.4.11.1"/>
    </reaction>
</comment>
<dbReference type="EMBL" id="CP040899">
    <property type="protein sequence ID" value="QDB78632.1"/>
    <property type="molecule type" value="Genomic_DNA"/>
</dbReference>
<dbReference type="EC" id="3.4.11.10" evidence="8"/>
<evidence type="ECO:0000256" key="6">
    <source>
        <dbReference type="ARBA" id="ARBA00022801"/>
    </source>
</evidence>
<evidence type="ECO:0000256" key="2">
    <source>
        <dbReference type="ARBA" id="ARBA00000967"/>
    </source>
</evidence>
<evidence type="ECO:0000259" key="9">
    <source>
        <dbReference type="PROSITE" id="PS00631"/>
    </source>
</evidence>
<feature type="binding site" evidence="8">
    <location>
        <position position="290"/>
    </location>
    <ligand>
        <name>Mn(2+)</name>
        <dbReference type="ChEBI" id="CHEBI:29035"/>
        <label>1</label>
    </ligand>
</feature>
<reference evidence="10 11" key="1">
    <citation type="submission" date="2019-05" db="EMBL/GenBank/DDBJ databases">
        <title>Georgenia *** sp. nov., and Georgenia *** sp. nov., isolated from the intestinal contents of plateau pika (Ochotona curzoniae) in the Qinghai-Tibet plateau of China.</title>
        <authorList>
            <person name="Tian Z."/>
        </authorList>
    </citation>
    <scope>NUCLEOTIDE SEQUENCE [LARGE SCALE GENOMIC DNA]</scope>
    <source>
        <strain evidence="10 11">Z294</strain>
    </source>
</reference>
<evidence type="ECO:0000256" key="7">
    <source>
        <dbReference type="ARBA" id="ARBA00049972"/>
    </source>
</evidence>
<keyword evidence="4 8" id="KW-0031">Aminopeptidase</keyword>
<evidence type="ECO:0000313" key="10">
    <source>
        <dbReference type="EMBL" id="QDB78632.1"/>
    </source>
</evidence>
<dbReference type="PANTHER" id="PTHR11963">
    <property type="entry name" value="LEUCINE AMINOPEPTIDASE-RELATED"/>
    <property type="match status" value="1"/>
</dbReference>
<keyword evidence="8" id="KW-0464">Manganese</keyword>
<evidence type="ECO:0000256" key="5">
    <source>
        <dbReference type="ARBA" id="ARBA00022670"/>
    </source>
</evidence>
<sequence>MTALSELGLTELPEVLAADDSPEAADRWLTTADALVVAVAPPVSGEEGVDPRPGTADAAARYGIDLADLVARHDLTGAAGESAVLDLPRPLPGRSFGWEGLPSRLVVVGVGDAGPDAMRTVGSVLCRTTAGLGTVVTAVGALAGSAALAALLEGFWLTAYRGPRRAASPRPGKPAAERLVLLGNTEDAGVVAAARVAATATVRARFLAATPSNVKNPQWLAERAVELASTTPRVTAVVHDEAWIRAQGMGALLAVGSGSATPPRLVTVTYDPGTRGARTVALVGKGITFDTGGISIKPRESMVGMKTDMAGAAAVLAAVLAAAELGLPHRVVGVLALAENAVGAGSYRPGDVVRAYDGTSIEVSNTDAEGRMVLADAMAWVRQTARPDVLVDVATLTGAVTLGLGRTHAGLYATDDTLAAALTSAGEVSGERVWRLPLVESYRASLDSSVADISHQSRDPHIMGGSITAALFLQRFAGDTPWAHLDIAGAGRATKARHEIPEGPTGYGARLLLRWLTDLA</sequence>
<keyword evidence="11" id="KW-1185">Reference proteome</keyword>
<dbReference type="CDD" id="cd00433">
    <property type="entry name" value="Peptidase_M17"/>
    <property type="match status" value="1"/>
</dbReference>
<name>A0ABX5VJM0_9MICO</name>
<comment type="cofactor">
    <cofactor evidence="8">
        <name>Mn(2+)</name>
        <dbReference type="ChEBI" id="CHEBI:29035"/>
    </cofactor>
    <text evidence="8">Binds 2 manganese ions per subunit.</text>
</comment>
<dbReference type="InterPro" id="IPR000819">
    <property type="entry name" value="Peptidase_M17_C"/>
</dbReference>
<keyword evidence="6 8" id="KW-0378">Hydrolase</keyword>
<comment type="catalytic activity">
    <reaction evidence="2 8">
        <text>Release of an N-terminal amino acid, preferentially leucine, but not glutamic or aspartic acids.</text>
        <dbReference type="EC" id="3.4.11.10"/>
    </reaction>
</comment>
<evidence type="ECO:0000313" key="11">
    <source>
        <dbReference type="Proteomes" id="UP000313948"/>
    </source>
</evidence>
<comment type="similarity">
    <text evidence="3 8">Belongs to the peptidase M17 family.</text>
</comment>
<feature type="binding site" evidence="8">
    <location>
        <position position="369"/>
    </location>
    <ligand>
        <name>Mn(2+)</name>
        <dbReference type="ChEBI" id="CHEBI:29035"/>
        <label>2</label>
    </ligand>
</feature>
<comment type="subcellular location">
    <subcellularLocation>
        <location evidence="8">Cytoplasm</location>
    </subcellularLocation>
</comment>
<dbReference type="Gene3D" id="3.40.630.10">
    <property type="entry name" value="Zn peptidases"/>
    <property type="match status" value="1"/>
</dbReference>
<feature type="binding site" evidence="8">
    <location>
        <position position="308"/>
    </location>
    <ligand>
        <name>Mn(2+)</name>
        <dbReference type="ChEBI" id="CHEBI:29035"/>
        <label>2</label>
    </ligand>
</feature>